<keyword evidence="3" id="KW-1003">Cell membrane</keyword>
<organism evidence="9 10">
    <name type="scientific">Blautia caecimuris</name>
    <dbReference type="NCBI Taxonomy" id="1796615"/>
    <lineage>
        <taxon>Bacteria</taxon>
        <taxon>Bacillati</taxon>
        <taxon>Bacillota</taxon>
        <taxon>Clostridia</taxon>
        <taxon>Lachnospirales</taxon>
        <taxon>Lachnospiraceae</taxon>
        <taxon>Blautia</taxon>
    </lineage>
</organism>
<evidence type="ECO:0000313" key="9">
    <source>
        <dbReference type="EMBL" id="MET3751869.1"/>
    </source>
</evidence>
<comment type="subcellular location">
    <subcellularLocation>
        <location evidence="1">Cell membrane</location>
        <topology evidence="1">Multi-pass membrane protein</topology>
    </subcellularLocation>
</comment>
<evidence type="ECO:0000256" key="7">
    <source>
        <dbReference type="SAM" id="Phobius"/>
    </source>
</evidence>
<evidence type="ECO:0000313" key="10">
    <source>
        <dbReference type="Proteomes" id="UP001549106"/>
    </source>
</evidence>
<protein>
    <submittedName>
        <fullName evidence="9">Peptidoglycan/LPS O-acetylase OafA/YrhL</fullName>
    </submittedName>
</protein>
<dbReference type="EMBL" id="JBEPMJ010000030">
    <property type="protein sequence ID" value="MET3751869.1"/>
    <property type="molecule type" value="Genomic_DNA"/>
</dbReference>
<evidence type="ECO:0000256" key="4">
    <source>
        <dbReference type="ARBA" id="ARBA00022692"/>
    </source>
</evidence>
<keyword evidence="4 7" id="KW-0812">Transmembrane</keyword>
<evidence type="ECO:0000256" key="2">
    <source>
        <dbReference type="ARBA" id="ARBA00007400"/>
    </source>
</evidence>
<name>A0ABV2M5W8_9FIRM</name>
<feature type="domain" description="Acyltransferase 3" evidence="8">
    <location>
        <begin position="39"/>
        <end position="323"/>
    </location>
</feature>
<keyword evidence="5 7" id="KW-1133">Transmembrane helix</keyword>
<reference evidence="9 10" key="1">
    <citation type="submission" date="2024-06" db="EMBL/GenBank/DDBJ databases">
        <title>Genomic Encyclopedia of Type Strains, Phase IV (KMG-IV): sequencing the most valuable type-strain genomes for metagenomic binning, comparative biology and taxonomic classification.</title>
        <authorList>
            <person name="Goeker M."/>
        </authorList>
    </citation>
    <scope>NUCLEOTIDE SEQUENCE [LARGE SCALE GENOMIC DNA]</scope>
    <source>
        <strain evidence="9 10">DSM 29492</strain>
    </source>
</reference>
<evidence type="ECO:0000256" key="1">
    <source>
        <dbReference type="ARBA" id="ARBA00004651"/>
    </source>
</evidence>
<evidence type="ECO:0000259" key="8">
    <source>
        <dbReference type="Pfam" id="PF01757"/>
    </source>
</evidence>
<sequence>MVICASAFALLLLVGIKIAPRGTSYSIDKWIDREESVSLRGAAALYIVIFHLSGMWSYLNSEYSAGIIDQIWHGYLAVGLFFFLSGYGISVSLQNKPQYLNGFIKHRIGGLLIPYIICNTIYFGFEYIADRSIKISDVFYSFVKGTPFALYTWFIESIIIFYLIFYFSFIIFKDKKKAICTIFFGQFMYMSILYLLGWNEHWWLGCLCFSLGVVVGNFKEKVYNFIIKHNSYYGIIIVGIVAILAIRYNKILFGQSAVFFVCFWVFLYTKVHFQNRVLHSLGKISLEIYLYHGLVLKVAKAVFLKVGITNIYMYTLASFMVLIPFAWIMNKMDFQVTKRIIRK</sequence>
<feature type="transmembrane region" description="Helical" evidence="7">
    <location>
        <begin position="281"/>
        <end position="299"/>
    </location>
</feature>
<feature type="transmembrane region" description="Helical" evidence="7">
    <location>
        <begin position="178"/>
        <end position="196"/>
    </location>
</feature>
<dbReference type="PANTHER" id="PTHR40074:SF2">
    <property type="entry name" value="O-ACETYLTRANSFERASE WECH"/>
    <property type="match status" value="1"/>
</dbReference>
<keyword evidence="10" id="KW-1185">Reference proteome</keyword>
<feature type="transmembrane region" description="Helical" evidence="7">
    <location>
        <begin position="230"/>
        <end position="246"/>
    </location>
</feature>
<accession>A0ABV2M5W8</accession>
<feature type="transmembrane region" description="Helical" evidence="7">
    <location>
        <begin position="71"/>
        <end position="90"/>
    </location>
</feature>
<gene>
    <name evidence="9" type="ORF">ABID24_003131</name>
</gene>
<feature type="transmembrane region" description="Helical" evidence="7">
    <location>
        <begin position="252"/>
        <end position="269"/>
    </location>
</feature>
<dbReference type="Pfam" id="PF01757">
    <property type="entry name" value="Acyl_transf_3"/>
    <property type="match status" value="1"/>
</dbReference>
<keyword evidence="6 7" id="KW-0472">Membrane</keyword>
<feature type="transmembrane region" description="Helical" evidence="7">
    <location>
        <begin position="37"/>
        <end position="59"/>
    </location>
</feature>
<feature type="transmembrane region" description="Helical" evidence="7">
    <location>
        <begin position="202"/>
        <end position="218"/>
    </location>
</feature>
<dbReference type="PANTHER" id="PTHR40074">
    <property type="entry name" value="O-ACETYLTRANSFERASE WECH"/>
    <property type="match status" value="1"/>
</dbReference>
<feature type="transmembrane region" description="Helical" evidence="7">
    <location>
        <begin position="311"/>
        <end position="329"/>
    </location>
</feature>
<evidence type="ECO:0000256" key="5">
    <source>
        <dbReference type="ARBA" id="ARBA00022989"/>
    </source>
</evidence>
<dbReference type="InterPro" id="IPR002656">
    <property type="entry name" value="Acyl_transf_3_dom"/>
</dbReference>
<dbReference type="Proteomes" id="UP001549106">
    <property type="component" value="Unassembled WGS sequence"/>
</dbReference>
<dbReference type="RefSeq" id="WP_257465374.1">
    <property type="nucleotide sequence ID" value="NZ_BAABXP010000002.1"/>
</dbReference>
<evidence type="ECO:0000256" key="3">
    <source>
        <dbReference type="ARBA" id="ARBA00022475"/>
    </source>
</evidence>
<comment type="caution">
    <text evidence="9">The sequence shown here is derived from an EMBL/GenBank/DDBJ whole genome shotgun (WGS) entry which is preliminary data.</text>
</comment>
<comment type="similarity">
    <text evidence="2">Belongs to the acyltransferase 3 family.</text>
</comment>
<evidence type="ECO:0000256" key="6">
    <source>
        <dbReference type="ARBA" id="ARBA00023136"/>
    </source>
</evidence>
<feature type="transmembrane region" description="Helical" evidence="7">
    <location>
        <begin position="148"/>
        <end position="171"/>
    </location>
</feature>
<proteinExistence type="inferred from homology"/>